<dbReference type="EMBL" id="JBFXLS010000072">
    <property type="protein sequence ID" value="KAL2820134.1"/>
    <property type="molecule type" value="Genomic_DNA"/>
</dbReference>
<name>A0ABR4HXA3_9EURO</name>
<protein>
    <submittedName>
        <fullName evidence="1">Uncharacterized protein</fullName>
    </submittedName>
</protein>
<sequence length="701" mass="79354">MAARVFGFWTYNGARHSFKRLWLFLRTILGNPHLACLVRTVHIGNWGVNPYTLLEQEFDHPIEKMDLLRRAIGQAKLTHIKSDMIHDIHQGDRRPLMALLLASLPSLIRIHAHVPLADPYLATVLQNALNRQECGDLGLGSFNQLRELCVFAEVPVIAALPTGGYLESPEAPLRLDNLWPVLFLKSLQTVSLYDLDMDGIAVLLKQKQNHRTSYINSLSLTTLRMSRCKSADIKAMLALPDLLSSFSLFINDQMSGRRKAPSKVSNMEISDALQKHQRTLQYLDILRVGQHGNPDSPLGHLKSLQPFTQLRDLRVQISLLTGLGFPDTPEHSAPCLKHILPESLEAFRLYGKHGLHSLHSLAMQIKEVMMGNLYPLLKSITLEDNTLTQAVLDNSLLQPGIKIQFQRACGGQIIEPDCRNSEAGNCLGSWGDMYAMRIDGNRQFFNLMQRIFPGDSDEESGTGPSLPYPQAIHILPFADHTGDTTRPGYMAFKNYTEIPLPPLFPVIVYFTHINTVPSAVDLKDLYTALTTTEYDFNPRFDIYFIPGASEMDCRSHYRSEKIARGSCSNQIRAFKDHSGRPELELLPPPPPPGMLPGMLTGYPECYNQDVLFICTERNWQDGQQSLLCVQFDSRTLQGDKEEGREETITREVWPFNRRSPAFDEESDTFTVADKMADSFHWAEDELDHVWEKASNQGWMNW</sequence>
<comment type="caution">
    <text evidence="1">The sequence shown here is derived from an EMBL/GenBank/DDBJ whole genome shotgun (WGS) entry which is preliminary data.</text>
</comment>
<keyword evidence="2" id="KW-1185">Reference proteome</keyword>
<gene>
    <name evidence="1" type="ORF">BDW59DRAFT_164749</name>
</gene>
<reference evidence="1 2" key="1">
    <citation type="submission" date="2024-07" db="EMBL/GenBank/DDBJ databases">
        <title>Section-level genome sequencing and comparative genomics of Aspergillus sections Usti and Cavernicolus.</title>
        <authorList>
            <consortium name="Lawrence Berkeley National Laboratory"/>
            <person name="Nybo J.L."/>
            <person name="Vesth T.C."/>
            <person name="Theobald S."/>
            <person name="Frisvad J.C."/>
            <person name="Larsen T.O."/>
            <person name="Kjaerboelling I."/>
            <person name="Rothschild-Mancinelli K."/>
            <person name="Lyhne E.K."/>
            <person name="Kogle M.E."/>
            <person name="Barry K."/>
            <person name="Clum A."/>
            <person name="Na H."/>
            <person name="Ledsgaard L."/>
            <person name="Lin J."/>
            <person name="Lipzen A."/>
            <person name="Kuo A."/>
            <person name="Riley R."/>
            <person name="Mondo S."/>
            <person name="LaButti K."/>
            <person name="Haridas S."/>
            <person name="Pangalinan J."/>
            <person name="Salamov A.A."/>
            <person name="Simmons B.A."/>
            <person name="Magnuson J.K."/>
            <person name="Chen J."/>
            <person name="Drula E."/>
            <person name="Henrissat B."/>
            <person name="Wiebenga A."/>
            <person name="Lubbers R.J."/>
            <person name="Gomes A.C."/>
            <person name="Makela M.R."/>
            <person name="Stajich J."/>
            <person name="Grigoriev I.V."/>
            <person name="Mortensen U.H."/>
            <person name="De vries R.P."/>
            <person name="Baker S.E."/>
            <person name="Andersen M.R."/>
        </authorList>
    </citation>
    <scope>NUCLEOTIDE SEQUENCE [LARGE SCALE GENOMIC DNA]</scope>
    <source>
        <strain evidence="1 2">CBS 600.67</strain>
    </source>
</reference>
<evidence type="ECO:0000313" key="1">
    <source>
        <dbReference type="EMBL" id="KAL2820134.1"/>
    </source>
</evidence>
<accession>A0ABR4HXA3</accession>
<dbReference type="Proteomes" id="UP001610335">
    <property type="component" value="Unassembled WGS sequence"/>
</dbReference>
<organism evidence="1 2">
    <name type="scientific">Aspergillus cavernicola</name>
    <dbReference type="NCBI Taxonomy" id="176166"/>
    <lineage>
        <taxon>Eukaryota</taxon>
        <taxon>Fungi</taxon>
        <taxon>Dikarya</taxon>
        <taxon>Ascomycota</taxon>
        <taxon>Pezizomycotina</taxon>
        <taxon>Eurotiomycetes</taxon>
        <taxon>Eurotiomycetidae</taxon>
        <taxon>Eurotiales</taxon>
        <taxon>Aspergillaceae</taxon>
        <taxon>Aspergillus</taxon>
        <taxon>Aspergillus subgen. Nidulantes</taxon>
    </lineage>
</organism>
<evidence type="ECO:0000313" key="2">
    <source>
        <dbReference type="Proteomes" id="UP001610335"/>
    </source>
</evidence>
<proteinExistence type="predicted"/>